<accession>A0ABT2IYU4</accession>
<keyword evidence="2" id="KW-1185">Reference proteome</keyword>
<organism evidence="1 2">
    <name type="scientific">Chryseobacterium herbae</name>
    <dbReference type="NCBI Taxonomy" id="2976476"/>
    <lineage>
        <taxon>Bacteria</taxon>
        <taxon>Pseudomonadati</taxon>
        <taxon>Bacteroidota</taxon>
        <taxon>Flavobacteriia</taxon>
        <taxon>Flavobacteriales</taxon>
        <taxon>Weeksellaceae</taxon>
        <taxon>Chryseobacterium group</taxon>
        <taxon>Chryseobacterium</taxon>
    </lineage>
</organism>
<name>A0ABT2IYU4_9FLAO</name>
<comment type="caution">
    <text evidence="1">The sequence shown here is derived from an EMBL/GenBank/DDBJ whole genome shotgun (WGS) entry which is preliminary data.</text>
</comment>
<reference evidence="1 2" key="1">
    <citation type="submission" date="2022-09" db="EMBL/GenBank/DDBJ databases">
        <title>Chryseobacterium oleae sp.nov., isolated from the inter-root soil of Pyrola calliantha H. Andr. in Tibet.</title>
        <authorList>
            <person name="Li Z."/>
        </authorList>
    </citation>
    <scope>NUCLEOTIDE SEQUENCE [LARGE SCALE GENOMIC DNA]</scope>
    <source>
        <strain evidence="2">pc1-10</strain>
    </source>
</reference>
<proteinExistence type="predicted"/>
<protein>
    <submittedName>
        <fullName evidence="1">Uncharacterized protein</fullName>
    </submittedName>
</protein>
<dbReference type="Proteomes" id="UP001525566">
    <property type="component" value="Unassembled WGS sequence"/>
</dbReference>
<gene>
    <name evidence="1" type="ORF">N0B48_18945</name>
</gene>
<evidence type="ECO:0000313" key="1">
    <source>
        <dbReference type="EMBL" id="MCT2563974.1"/>
    </source>
</evidence>
<dbReference type="EMBL" id="JAOAMU010000006">
    <property type="protein sequence ID" value="MCT2563974.1"/>
    <property type="molecule type" value="Genomic_DNA"/>
</dbReference>
<sequence>MEITAIDLINTLTIDSIFGVLSWYERTAIHQYLNNKISPEDMPEKVTVLASVVKENNIVPPQMKYGQDRLKYYLQEYREYEFLDLPNEWLQIEEYAKYYPELTQKIKEITNKNFNNKNNTL</sequence>
<evidence type="ECO:0000313" key="2">
    <source>
        <dbReference type="Proteomes" id="UP001525566"/>
    </source>
</evidence>
<dbReference type="RefSeq" id="WP_259840527.1">
    <property type="nucleotide sequence ID" value="NZ_JAOAMU010000006.1"/>
</dbReference>